<keyword evidence="2" id="KW-1185">Reference proteome</keyword>
<dbReference type="Proteomes" id="UP001525961">
    <property type="component" value="Unassembled WGS sequence"/>
</dbReference>
<dbReference type="EMBL" id="JAMXFA010000008">
    <property type="protein sequence ID" value="MCT7977720.1"/>
    <property type="molecule type" value="Genomic_DNA"/>
</dbReference>
<evidence type="ECO:0000313" key="1">
    <source>
        <dbReference type="EMBL" id="MCT7977720.1"/>
    </source>
</evidence>
<dbReference type="RefSeq" id="WP_261235183.1">
    <property type="nucleotide sequence ID" value="NZ_JAMXFA010000008.1"/>
</dbReference>
<sequence>MQLSGYARGSGIIPKKLTLLRVSACKTEAIALYFKLRFVQLPELGQQPQYRHQDGMLKTEPKLWMVRDAGS</sequence>
<gene>
    <name evidence="1" type="ORF">NG792_08385</name>
</gene>
<protein>
    <submittedName>
        <fullName evidence="1">Uncharacterized protein</fullName>
    </submittedName>
</protein>
<accession>A0ABT2N8K1</accession>
<comment type="caution">
    <text evidence="1">The sequence shown here is derived from an EMBL/GenBank/DDBJ whole genome shotgun (WGS) entry which is preliminary data.</text>
</comment>
<evidence type="ECO:0000313" key="2">
    <source>
        <dbReference type="Proteomes" id="UP001525961"/>
    </source>
</evidence>
<name>A0ABT2N8K1_9CYAN</name>
<reference evidence="1 2" key="1">
    <citation type="journal article" date="2022" name="Front. Microbiol.">
        <title>High genomic differentiation and limited gene flow indicate recent cryptic speciation within the genus Laspinema (cyanobacteria).</title>
        <authorList>
            <person name="Stanojkovic A."/>
            <person name="Skoupy S."/>
            <person name="Skaloud P."/>
            <person name="Dvorak P."/>
        </authorList>
    </citation>
    <scope>NUCLEOTIDE SEQUENCE [LARGE SCALE GENOMIC DNA]</scope>
    <source>
        <strain evidence="1 2">D3b</strain>
    </source>
</reference>
<organism evidence="1 2">
    <name type="scientific">Laspinema olomoucense D3b</name>
    <dbReference type="NCBI Taxonomy" id="2953688"/>
    <lineage>
        <taxon>Bacteria</taxon>
        <taxon>Bacillati</taxon>
        <taxon>Cyanobacteriota</taxon>
        <taxon>Cyanophyceae</taxon>
        <taxon>Oscillatoriophycideae</taxon>
        <taxon>Oscillatoriales</taxon>
        <taxon>Laspinemataceae</taxon>
        <taxon>Laspinema</taxon>
        <taxon>Laspinema olomoucense</taxon>
    </lineage>
</organism>
<proteinExistence type="predicted"/>